<dbReference type="InterPro" id="IPR045730">
    <property type="entry name" value="DUF6084"/>
</dbReference>
<accession>A0A6J4P8Y0</accession>
<gene>
    <name evidence="1" type="ORF">AVDCRST_MAG01-01-1333</name>
</gene>
<proteinExistence type="predicted"/>
<dbReference type="EMBL" id="CADCUW010000191">
    <property type="protein sequence ID" value="CAA9406014.1"/>
    <property type="molecule type" value="Genomic_DNA"/>
</dbReference>
<name>A0A6J4P8Y0_9ACTN</name>
<organism evidence="1">
    <name type="scientific">uncultured Rubrobacteraceae bacterium</name>
    <dbReference type="NCBI Taxonomy" id="349277"/>
    <lineage>
        <taxon>Bacteria</taxon>
        <taxon>Bacillati</taxon>
        <taxon>Actinomycetota</taxon>
        <taxon>Rubrobacteria</taxon>
        <taxon>Rubrobacterales</taxon>
        <taxon>Rubrobacteraceae</taxon>
        <taxon>environmental samples</taxon>
    </lineage>
</organism>
<evidence type="ECO:0000313" key="1">
    <source>
        <dbReference type="EMBL" id="CAA9406014.1"/>
    </source>
</evidence>
<sequence>MPDLDFRIEGAEVEEFAAVPSLSFKLRIENLESEPIRSVALNTQVRIAARRRHYEAAEQDRLRELFGEPSGWGSTLQSLLWTHNVLQVPRFSGSTVVDMPVTCTYDLEVVASKYFYALEGGEVPLEFLFSGTVFYAAEGGLLQTARISWEKEAEYRMPVRLWKEMMDHYFPNSAYVRLRKDAFDELYDYKVRNGLPTWEAAVESLLRASEQEVER</sequence>
<protein>
    <submittedName>
        <fullName evidence="1">Uncharacterized protein</fullName>
    </submittedName>
</protein>
<dbReference type="AlphaFoldDB" id="A0A6J4P8Y0"/>
<dbReference type="Pfam" id="PF19562">
    <property type="entry name" value="DUF6084"/>
    <property type="match status" value="1"/>
</dbReference>
<reference evidence="1" key="1">
    <citation type="submission" date="2020-02" db="EMBL/GenBank/DDBJ databases">
        <authorList>
            <person name="Meier V. D."/>
        </authorList>
    </citation>
    <scope>NUCLEOTIDE SEQUENCE</scope>
    <source>
        <strain evidence="1">AVDCRST_MAG01</strain>
    </source>
</reference>